<feature type="transmembrane region" description="Helical" evidence="4">
    <location>
        <begin position="106"/>
        <end position="128"/>
    </location>
</feature>
<dbReference type="PATRIC" id="fig|1246955.3.peg.398"/>
<evidence type="ECO:0000256" key="1">
    <source>
        <dbReference type="ARBA" id="ARBA00022679"/>
    </source>
</evidence>
<dbReference type="AlphaFoldDB" id="L0RX51"/>
<evidence type="ECO:0000256" key="3">
    <source>
        <dbReference type="PROSITE-ProRule" id="PRU00421"/>
    </source>
</evidence>
<dbReference type="Proteomes" id="UP000010466">
    <property type="component" value="Chromosome"/>
</dbReference>
<reference evidence="7" key="1">
    <citation type="journal article" date="2013" name="Genome Announc.">
        <title>Complete genome sequence of Mycoplasma cynos strain C142.</title>
        <authorList>
            <person name="Walker C.A."/>
            <person name="Mannering S.A."/>
            <person name="Shields S."/>
            <person name="Blake D.P."/>
            <person name="Brownlie J."/>
        </authorList>
    </citation>
    <scope>NUCLEOTIDE SEQUENCE [LARGE SCALE GENOMIC DNA]</scope>
    <source>
        <strain evidence="7">C142</strain>
    </source>
</reference>
<dbReference type="STRING" id="1246955.MCYN_0439"/>
<keyword evidence="4" id="KW-1133">Transmembrane helix</keyword>
<keyword evidence="7" id="KW-1185">Reference proteome</keyword>
<dbReference type="SUPFAM" id="SSF55604">
    <property type="entry name" value="Glucose permease domain IIB"/>
    <property type="match status" value="1"/>
</dbReference>
<keyword evidence="1" id="KW-0808">Transferase</keyword>
<evidence type="ECO:0000256" key="2">
    <source>
        <dbReference type="ARBA" id="ARBA00022683"/>
    </source>
</evidence>
<proteinExistence type="predicted"/>
<dbReference type="HOGENOM" id="CLU_162090_1_0_14"/>
<accession>L0RX51</accession>
<comment type="caution">
    <text evidence="3">Lacks conserved residue(s) required for the propagation of feature annotation.</text>
</comment>
<dbReference type="GO" id="GO:0009401">
    <property type="term" value="P:phosphoenolpyruvate-dependent sugar phosphotransferase system"/>
    <property type="evidence" value="ECO:0007669"/>
    <property type="project" value="UniProtKB-KW"/>
</dbReference>
<keyword evidence="4" id="KW-0812">Transmembrane</keyword>
<organism evidence="6 7">
    <name type="scientific">Mycoplasmopsis cynos (strain C142)</name>
    <name type="common">Mycoplasma cynos</name>
    <dbReference type="NCBI Taxonomy" id="1246955"/>
    <lineage>
        <taxon>Bacteria</taxon>
        <taxon>Bacillati</taxon>
        <taxon>Mycoplasmatota</taxon>
        <taxon>Mycoplasmoidales</taxon>
        <taxon>Metamycoplasmataceae</taxon>
        <taxon>Mycoplasmopsis</taxon>
    </lineage>
</organism>
<evidence type="ECO:0000313" key="6">
    <source>
        <dbReference type="EMBL" id="CCP24171.1"/>
    </source>
</evidence>
<keyword evidence="4" id="KW-0472">Membrane</keyword>
<dbReference type="GO" id="GO:0008982">
    <property type="term" value="F:protein-N(PI)-phosphohistidine-sugar phosphotransferase activity"/>
    <property type="evidence" value="ECO:0007669"/>
    <property type="project" value="InterPro"/>
</dbReference>
<evidence type="ECO:0000259" key="5">
    <source>
        <dbReference type="PROSITE" id="PS51098"/>
    </source>
</evidence>
<evidence type="ECO:0000313" key="7">
    <source>
        <dbReference type="Proteomes" id="UP000010466"/>
    </source>
</evidence>
<dbReference type="Gene3D" id="3.30.1360.60">
    <property type="entry name" value="Glucose permease domain IIB"/>
    <property type="match status" value="1"/>
</dbReference>
<dbReference type="InterPro" id="IPR036878">
    <property type="entry name" value="Glu_permease_IIB"/>
</dbReference>
<name>L0RX51_MYCC1</name>
<keyword evidence="2" id="KW-0598">Phosphotransferase system</keyword>
<dbReference type="eggNOG" id="ENOG5031YRB">
    <property type="taxonomic scope" value="Bacteria"/>
</dbReference>
<dbReference type="InterPro" id="IPR001996">
    <property type="entry name" value="PTS_IIB_1"/>
</dbReference>
<dbReference type="PROSITE" id="PS51098">
    <property type="entry name" value="PTS_EIIB_TYPE_1"/>
    <property type="match status" value="1"/>
</dbReference>
<evidence type="ECO:0000256" key="4">
    <source>
        <dbReference type="SAM" id="Phobius"/>
    </source>
</evidence>
<dbReference type="KEGG" id="mcy:MCYN_0439"/>
<feature type="transmembrane region" description="Helical" evidence="4">
    <location>
        <begin position="20"/>
        <end position="37"/>
    </location>
</feature>
<sequence length="134" mass="15552">MSFKVLKKCILLYHLNMINNKFKVIFLSIITFGLIWIKWRKKIEHKKNTIYQVDDLPFKISTLNSYLGVENYRVIDSKPSRLNIEIKDIAKVDLEKIKKLKGVSGLFVKSSTISIILGVYTNSVYQALNNNKRG</sequence>
<gene>
    <name evidence="6" type="primary">MCYN0439</name>
    <name evidence="6" type="ordered locus">MCYN_0439</name>
</gene>
<feature type="domain" description="PTS EIIB type-1" evidence="5">
    <location>
        <begin position="56"/>
        <end position="134"/>
    </location>
</feature>
<protein>
    <submittedName>
        <fullName evidence="6">PTS system, glucose-specific, IIB component</fullName>
    </submittedName>
</protein>
<dbReference type="EMBL" id="HF559394">
    <property type="protein sequence ID" value="CCP24171.1"/>
    <property type="molecule type" value="Genomic_DNA"/>
</dbReference>